<keyword evidence="2" id="KW-0812">Transmembrane</keyword>
<feature type="transmembrane region" description="Helical" evidence="2">
    <location>
        <begin position="170"/>
        <end position="192"/>
    </location>
</feature>
<dbReference type="InterPro" id="IPR036392">
    <property type="entry name" value="PLAT/LH2_dom_sf"/>
</dbReference>
<dbReference type="EMBL" id="JBBPFD010000009">
    <property type="protein sequence ID" value="KAK7913235.1"/>
    <property type="molecule type" value="Genomic_DNA"/>
</dbReference>
<gene>
    <name evidence="4" type="ORF">WMY93_013446</name>
</gene>
<protein>
    <recommendedName>
        <fullName evidence="3">PLAT domain-containing protein</fullName>
    </recommendedName>
</protein>
<dbReference type="PANTHER" id="PTHR10877">
    <property type="entry name" value="POLYCYSTIN FAMILY MEMBER"/>
    <property type="match status" value="1"/>
</dbReference>
<evidence type="ECO:0000256" key="2">
    <source>
        <dbReference type="SAM" id="Phobius"/>
    </source>
</evidence>
<dbReference type="Gene3D" id="2.60.60.20">
    <property type="entry name" value="PLAT/LH2 domain"/>
    <property type="match status" value="1"/>
</dbReference>
<keyword evidence="5" id="KW-1185">Reference proteome</keyword>
<dbReference type="SUPFAM" id="SSF49723">
    <property type="entry name" value="Lipase/lipooxygenase domain (PLAT/LH2 domain)"/>
    <property type="match status" value="1"/>
</dbReference>
<organism evidence="4 5">
    <name type="scientific">Mugilogobius chulae</name>
    <name type="common">yellowstripe goby</name>
    <dbReference type="NCBI Taxonomy" id="88201"/>
    <lineage>
        <taxon>Eukaryota</taxon>
        <taxon>Metazoa</taxon>
        <taxon>Chordata</taxon>
        <taxon>Craniata</taxon>
        <taxon>Vertebrata</taxon>
        <taxon>Euteleostomi</taxon>
        <taxon>Actinopterygii</taxon>
        <taxon>Neopterygii</taxon>
        <taxon>Teleostei</taxon>
        <taxon>Neoteleostei</taxon>
        <taxon>Acanthomorphata</taxon>
        <taxon>Gobiaria</taxon>
        <taxon>Gobiiformes</taxon>
        <taxon>Gobioidei</taxon>
        <taxon>Gobiidae</taxon>
        <taxon>Gobionellinae</taxon>
        <taxon>Mugilogobius</taxon>
    </lineage>
</organism>
<comment type="caution">
    <text evidence="1">Lacks conserved residue(s) required for the propagation of feature annotation.</text>
</comment>
<dbReference type="GO" id="GO:0005262">
    <property type="term" value="F:calcium channel activity"/>
    <property type="evidence" value="ECO:0007669"/>
    <property type="project" value="TreeGrafter"/>
</dbReference>
<keyword evidence="2" id="KW-0472">Membrane</keyword>
<accession>A0AAW0NZI3</accession>
<name>A0AAW0NZI3_9GOBI</name>
<dbReference type="InterPro" id="IPR051223">
    <property type="entry name" value="Polycystin"/>
</dbReference>
<dbReference type="PANTHER" id="PTHR10877:SF197">
    <property type="entry name" value="POLYCYSTIC KIDNEY DISEASE PROTEIN 1-LIKE 2"/>
    <property type="match status" value="1"/>
</dbReference>
<dbReference type="InterPro" id="IPR001024">
    <property type="entry name" value="PLAT/LH2_dom"/>
</dbReference>
<evidence type="ECO:0000259" key="3">
    <source>
        <dbReference type="PROSITE" id="PS50095"/>
    </source>
</evidence>
<feature type="domain" description="PLAT" evidence="3">
    <location>
        <begin position="215"/>
        <end position="295"/>
    </location>
</feature>
<keyword evidence="2" id="KW-1133">Transmembrane helix</keyword>
<dbReference type="Proteomes" id="UP001460270">
    <property type="component" value="Unassembled WGS sequence"/>
</dbReference>
<comment type="caution">
    <text evidence="4">The sequence shown here is derived from an EMBL/GenBank/DDBJ whole genome shotgun (WGS) entry which is preliminary data.</text>
</comment>
<dbReference type="AlphaFoldDB" id="A0AAW0NZI3"/>
<dbReference type="PROSITE" id="PS50095">
    <property type="entry name" value="PLAT"/>
    <property type="match status" value="1"/>
</dbReference>
<reference evidence="5" key="1">
    <citation type="submission" date="2024-04" db="EMBL/GenBank/DDBJ databases">
        <title>Salinicola lusitanus LLJ914,a marine bacterium isolated from the Okinawa Trough.</title>
        <authorList>
            <person name="Li J."/>
        </authorList>
    </citation>
    <scope>NUCLEOTIDE SEQUENCE [LARGE SCALE GENOMIC DNA]</scope>
</reference>
<dbReference type="GO" id="GO:0050982">
    <property type="term" value="P:detection of mechanical stimulus"/>
    <property type="evidence" value="ECO:0007669"/>
    <property type="project" value="TreeGrafter"/>
</dbReference>
<proteinExistence type="predicted"/>
<dbReference type="Pfam" id="PF01477">
    <property type="entry name" value="PLAT"/>
    <property type="match status" value="1"/>
</dbReference>
<sequence>MALFEKVFEIFRTVSLKIGAENPNLYVISHPDGTLYQKKYSASDIGQATLGSKENGEYVVMPSQAALGPFLSDKTDIVAQVTTFRNNPHPTGEPLNGYIFSLVLNDGSSDNEIKVSNLKDRFEVGPKSTPDITQCLCDHLTLFGSSFFVMPNYVDLSRTAELFSTISQNFVVLALICTFYGCYFMTLLWACYADRKASSKRKITLLEGNHPGSQYNYLVCVHTGHRKNSGTTANVMAKLIGAEGESDTYNLTDPDKPVFERGSVDVFLLATPYPLGELKNLRLQHDNSGGGHLGT</sequence>
<evidence type="ECO:0000256" key="1">
    <source>
        <dbReference type="PROSITE-ProRule" id="PRU00152"/>
    </source>
</evidence>
<evidence type="ECO:0000313" key="5">
    <source>
        <dbReference type="Proteomes" id="UP001460270"/>
    </source>
</evidence>
<dbReference type="GO" id="GO:0016020">
    <property type="term" value="C:membrane"/>
    <property type="evidence" value="ECO:0007669"/>
    <property type="project" value="TreeGrafter"/>
</dbReference>
<evidence type="ECO:0000313" key="4">
    <source>
        <dbReference type="EMBL" id="KAK7913235.1"/>
    </source>
</evidence>